<dbReference type="EMBL" id="BGPR01190059">
    <property type="protein sequence ID" value="GBM88696.1"/>
    <property type="molecule type" value="Genomic_DNA"/>
</dbReference>
<protein>
    <submittedName>
        <fullName evidence="1">Uncharacterized protein</fullName>
    </submittedName>
</protein>
<dbReference type="Proteomes" id="UP000499080">
    <property type="component" value="Unassembled WGS sequence"/>
</dbReference>
<proteinExistence type="predicted"/>
<dbReference type="AlphaFoldDB" id="A0A4Y2JHW3"/>
<dbReference type="OrthoDB" id="7698710at2759"/>
<reference evidence="1 2" key="1">
    <citation type="journal article" date="2019" name="Sci. Rep.">
        <title>Orb-weaving spider Araneus ventricosus genome elucidates the spidroin gene catalogue.</title>
        <authorList>
            <person name="Kono N."/>
            <person name="Nakamura H."/>
            <person name="Ohtoshi R."/>
            <person name="Moran D.A.P."/>
            <person name="Shinohara A."/>
            <person name="Yoshida Y."/>
            <person name="Fujiwara M."/>
            <person name="Mori M."/>
            <person name="Tomita M."/>
            <person name="Arakawa K."/>
        </authorList>
    </citation>
    <scope>NUCLEOTIDE SEQUENCE [LARGE SCALE GENOMIC DNA]</scope>
</reference>
<gene>
    <name evidence="1" type="ORF">AVEN_269294_1</name>
</gene>
<name>A0A4Y2JHW3_ARAVE</name>
<keyword evidence="2" id="KW-1185">Reference proteome</keyword>
<evidence type="ECO:0000313" key="2">
    <source>
        <dbReference type="Proteomes" id="UP000499080"/>
    </source>
</evidence>
<sequence length="48" mass="5299">MIIEQKPPHEIAIAGGVDETADFSKATDVLECDDVENDMRVLISTPKR</sequence>
<comment type="caution">
    <text evidence="1">The sequence shown here is derived from an EMBL/GenBank/DDBJ whole genome shotgun (WGS) entry which is preliminary data.</text>
</comment>
<feature type="non-terminal residue" evidence="1">
    <location>
        <position position="48"/>
    </location>
</feature>
<evidence type="ECO:0000313" key="1">
    <source>
        <dbReference type="EMBL" id="GBM88696.1"/>
    </source>
</evidence>
<organism evidence="1 2">
    <name type="scientific">Araneus ventricosus</name>
    <name type="common">Orbweaver spider</name>
    <name type="synonym">Epeira ventricosa</name>
    <dbReference type="NCBI Taxonomy" id="182803"/>
    <lineage>
        <taxon>Eukaryota</taxon>
        <taxon>Metazoa</taxon>
        <taxon>Ecdysozoa</taxon>
        <taxon>Arthropoda</taxon>
        <taxon>Chelicerata</taxon>
        <taxon>Arachnida</taxon>
        <taxon>Araneae</taxon>
        <taxon>Araneomorphae</taxon>
        <taxon>Entelegynae</taxon>
        <taxon>Araneoidea</taxon>
        <taxon>Araneidae</taxon>
        <taxon>Araneus</taxon>
    </lineage>
</organism>
<accession>A0A4Y2JHW3</accession>